<proteinExistence type="predicted"/>
<keyword evidence="2" id="KW-1185">Reference proteome</keyword>
<dbReference type="EMBL" id="JANBPW010002721">
    <property type="protein sequence ID" value="KAJ1939833.1"/>
    <property type="molecule type" value="Genomic_DNA"/>
</dbReference>
<gene>
    <name evidence="1" type="ORF">FBU59_003991</name>
</gene>
<reference evidence="1" key="1">
    <citation type="submission" date="2022-07" db="EMBL/GenBank/DDBJ databases">
        <title>Phylogenomic reconstructions and comparative analyses of Kickxellomycotina fungi.</title>
        <authorList>
            <person name="Reynolds N.K."/>
            <person name="Stajich J.E."/>
            <person name="Barry K."/>
            <person name="Grigoriev I.V."/>
            <person name="Crous P."/>
            <person name="Smith M.E."/>
        </authorList>
    </citation>
    <scope>NUCLEOTIDE SEQUENCE</scope>
    <source>
        <strain evidence="1">NRRL 5244</strain>
    </source>
</reference>
<organism evidence="1 2">
    <name type="scientific">Linderina macrospora</name>
    <dbReference type="NCBI Taxonomy" id="4868"/>
    <lineage>
        <taxon>Eukaryota</taxon>
        <taxon>Fungi</taxon>
        <taxon>Fungi incertae sedis</taxon>
        <taxon>Zoopagomycota</taxon>
        <taxon>Kickxellomycotina</taxon>
        <taxon>Kickxellomycetes</taxon>
        <taxon>Kickxellales</taxon>
        <taxon>Kickxellaceae</taxon>
        <taxon>Linderina</taxon>
    </lineage>
</organism>
<sequence>MSTAAIPEYILSSGLVAQRTRIRGVTRRTSTQSHMTASTACSEDVVGIPLPESMEDSEIKSVLRFVTSARSAWPQDLRFDVPRIVNF</sequence>
<protein>
    <submittedName>
        <fullName evidence="1">Uncharacterized protein</fullName>
    </submittedName>
</protein>
<dbReference type="Proteomes" id="UP001150603">
    <property type="component" value="Unassembled WGS sequence"/>
</dbReference>
<evidence type="ECO:0000313" key="1">
    <source>
        <dbReference type="EMBL" id="KAJ1939833.1"/>
    </source>
</evidence>
<comment type="caution">
    <text evidence="1">The sequence shown here is derived from an EMBL/GenBank/DDBJ whole genome shotgun (WGS) entry which is preliminary data.</text>
</comment>
<accession>A0ACC1J6Q3</accession>
<name>A0ACC1J6Q3_9FUNG</name>
<evidence type="ECO:0000313" key="2">
    <source>
        <dbReference type="Proteomes" id="UP001150603"/>
    </source>
</evidence>